<dbReference type="InParanoid" id="G3HVK7"/>
<dbReference type="Proteomes" id="UP000001075">
    <property type="component" value="Unassembled WGS sequence"/>
</dbReference>
<reference evidence="2" key="1">
    <citation type="journal article" date="2011" name="Nat. Biotechnol.">
        <title>The genomic sequence of the Chinese hamster ovary (CHO)-K1 cell line.</title>
        <authorList>
            <person name="Xu X."/>
            <person name="Nagarajan H."/>
            <person name="Lewis N.E."/>
            <person name="Pan S."/>
            <person name="Cai Z."/>
            <person name="Liu X."/>
            <person name="Chen W."/>
            <person name="Xie M."/>
            <person name="Wang W."/>
            <person name="Hammond S."/>
            <person name="Andersen M.R."/>
            <person name="Neff N."/>
            <person name="Passarelli B."/>
            <person name="Koh W."/>
            <person name="Fan H.C."/>
            <person name="Wang J."/>
            <person name="Gui Y."/>
            <person name="Lee K.H."/>
            <person name="Betenbaugh M.J."/>
            <person name="Quake S.R."/>
            <person name="Famili I."/>
            <person name="Palsson B.O."/>
            <person name="Wang J."/>
        </authorList>
    </citation>
    <scope>NUCLEOTIDE SEQUENCE [LARGE SCALE GENOMIC DNA]</scope>
    <source>
        <strain evidence="2">CHO K1 cell line</strain>
    </source>
</reference>
<sequence>MIAEEIIFFKLFLYLLRTTKSGRRWWLKSANPALRRLRQGDCYEPKPGLQRVPSKPQLYKEILS</sequence>
<proteinExistence type="predicted"/>
<organism evidence="1 2">
    <name type="scientific">Cricetulus griseus</name>
    <name type="common">Chinese hamster</name>
    <name type="synonym">Cricetulus barabensis griseus</name>
    <dbReference type="NCBI Taxonomy" id="10029"/>
    <lineage>
        <taxon>Eukaryota</taxon>
        <taxon>Metazoa</taxon>
        <taxon>Chordata</taxon>
        <taxon>Craniata</taxon>
        <taxon>Vertebrata</taxon>
        <taxon>Euteleostomi</taxon>
        <taxon>Mammalia</taxon>
        <taxon>Eutheria</taxon>
        <taxon>Euarchontoglires</taxon>
        <taxon>Glires</taxon>
        <taxon>Rodentia</taxon>
        <taxon>Myomorpha</taxon>
        <taxon>Muroidea</taxon>
        <taxon>Cricetidae</taxon>
        <taxon>Cricetinae</taxon>
        <taxon>Cricetulus</taxon>
    </lineage>
</organism>
<gene>
    <name evidence="1" type="ORF">I79_014996</name>
</gene>
<name>G3HVK7_CRIGR</name>
<accession>G3HVK7</accession>
<evidence type="ECO:0000313" key="2">
    <source>
        <dbReference type="Proteomes" id="UP000001075"/>
    </source>
</evidence>
<evidence type="ECO:0000313" key="1">
    <source>
        <dbReference type="EMBL" id="EGW06684.1"/>
    </source>
</evidence>
<dbReference type="EMBL" id="JH000778">
    <property type="protein sequence ID" value="EGW06684.1"/>
    <property type="molecule type" value="Genomic_DNA"/>
</dbReference>
<dbReference type="AlphaFoldDB" id="G3HVK7"/>
<protein>
    <submittedName>
        <fullName evidence="1">Uncharacterized protein</fullName>
    </submittedName>
</protein>